<dbReference type="EMBL" id="FOVH01000007">
    <property type="protein sequence ID" value="SFO56434.1"/>
    <property type="molecule type" value="Genomic_DNA"/>
</dbReference>
<evidence type="ECO:0000313" key="1">
    <source>
        <dbReference type="EMBL" id="SFO56434.1"/>
    </source>
</evidence>
<name>A0A1I5I744_9ACTN</name>
<keyword evidence="2" id="KW-1185">Reference proteome</keyword>
<dbReference type="RefSeq" id="WP_075021965.1">
    <property type="nucleotide sequence ID" value="NZ_FOVH01000007.1"/>
</dbReference>
<reference evidence="1 2" key="1">
    <citation type="submission" date="2016-10" db="EMBL/GenBank/DDBJ databases">
        <authorList>
            <person name="de Groot N.N."/>
        </authorList>
    </citation>
    <scope>NUCLEOTIDE SEQUENCE [LARGE SCALE GENOMIC DNA]</scope>
    <source>
        <strain evidence="1 2">DSM 43067</strain>
    </source>
</reference>
<dbReference type="InParanoid" id="A0A1I5I744"/>
<evidence type="ECO:0000313" key="2">
    <source>
        <dbReference type="Proteomes" id="UP000183413"/>
    </source>
</evidence>
<dbReference type="AlphaFoldDB" id="A0A1I5I744"/>
<protein>
    <submittedName>
        <fullName evidence="1">Uncharacterized protein</fullName>
    </submittedName>
</protein>
<dbReference type="Proteomes" id="UP000183413">
    <property type="component" value="Unassembled WGS sequence"/>
</dbReference>
<gene>
    <name evidence="1" type="ORF">SAMN04489713_107170</name>
</gene>
<dbReference type="STRING" id="1993.SAMN04489713_107170"/>
<accession>A0A1I5I744</accession>
<proteinExistence type="predicted"/>
<sequence>MDALERRLERRLEVRLVLRGSRRLVLAAAHPGLHVRMQTSAPRAWTRRDRLSLHSMEPF</sequence>
<organism evidence="1 2">
    <name type="scientific">Actinomadura madurae</name>
    <dbReference type="NCBI Taxonomy" id="1993"/>
    <lineage>
        <taxon>Bacteria</taxon>
        <taxon>Bacillati</taxon>
        <taxon>Actinomycetota</taxon>
        <taxon>Actinomycetes</taxon>
        <taxon>Streptosporangiales</taxon>
        <taxon>Thermomonosporaceae</taxon>
        <taxon>Actinomadura</taxon>
    </lineage>
</organism>